<dbReference type="InterPro" id="IPR015797">
    <property type="entry name" value="NUDIX_hydrolase-like_dom_sf"/>
</dbReference>
<feature type="compositionally biased region" description="Low complexity" evidence="1">
    <location>
        <begin position="58"/>
        <end position="84"/>
    </location>
</feature>
<dbReference type="AlphaFoldDB" id="A0A2V5IJI8"/>
<proteinExistence type="predicted"/>
<keyword evidence="4" id="KW-1185">Reference proteome</keyword>
<feature type="domain" description="Nudix hydrolase" evidence="2">
    <location>
        <begin position="143"/>
        <end position="292"/>
    </location>
</feature>
<protein>
    <recommendedName>
        <fullName evidence="2">Nudix hydrolase domain-containing protein</fullName>
    </recommendedName>
</protein>
<feature type="region of interest" description="Disordered" evidence="1">
    <location>
        <begin position="58"/>
        <end position="160"/>
    </location>
</feature>
<evidence type="ECO:0000259" key="2">
    <source>
        <dbReference type="PROSITE" id="PS51462"/>
    </source>
</evidence>
<accession>A0A2V5IJI8</accession>
<name>A0A2V5IJI8_9EURO</name>
<dbReference type="PROSITE" id="PS51462">
    <property type="entry name" value="NUDIX"/>
    <property type="match status" value="1"/>
</dbReference>
<feature type="compositionally biased region" description="Low complexity" evidence="1">
    <location>
        <begin position="92"/>
        <end position="142"/>
    </location>
</feature>
<dbReference type="InterPro" id="IPR000086">
    <property type="entry name" value="NUDIX_hydrolase_dom"/>
</dbReference>
<gene>
    <name evidence="3" type="ORF">BP00DRAFT_452869</name>
</gene>
<dbReference type="Pfam" id="PF00293">
    <property type="entry name" value="NUDIX"/>
    <property type="match status" value="1"/>
</dbReference>
<dbReference type="Proteomes" id="UP000248817">
    <property type="component" value="Unassembled WGS sequence"/>
</dbReference>
<evidence type="ECO:0000313" key="3">
    <source>
        <dbReference type="EMBL" id="PYI36829.1"/>
    </source>
</evidence>
<dbReference type="Gene3D" id="3.90.79.10">
    <property type="entry name" value="Nucleoside Triphosphate Pyrophosphohydrolase"/>
    <property type="match status" value="1"/>
</dbReference>
<sequence>MLPAQQQLPIPYIVPPHLEEYNIPLSAFAAARPQFHNIVGGAFIFSTTVPDAVTSITTTSASAPTTTKGAATAQGTTAPTSPLAATPPPVPVSASSSPSPSPSSSPSSPTPTAAAATAAQSPQTPTSSSSITSTPATTPGTTPDDHLHSLPPDDDLQGVHEPEPKTLLLQRSITDSYPCHWENPGGLIDPVRDATVLAGVAREVREETGFHVSRFVDLVCVDEWTKMKRGVLLQETKVTFLVEVREAAAAGWEERVRLAEGEHQAFVWVGEGEVRGVVRDKGKKRKASGRLGVGFINEQGGNVLRGFEVVRGLRGC</sequence>
<evidence type="ECO:0000256" key="1">
    <source>
        <dbReference type="SAM" id="MobiDB-lite"/>
    </source>
</evidence>
<reference evidence="3 4" key="1">
    <citation type="submission" date="2018-02" db="EMBL/GenBank/DDBJ databases">
        <title>The genomes of Aspergillus section Nigri reveals drivers in fungal speciation.</title>
        <authorList>
            <consortium name="DOE Joint Genome Institute"/>
            <person name="Vesth T.C."/>
            <person name="Nybo J."/>
            <person name="Theobald S."/>
            <person name="Brandl J."/>
            <person name="Frisvad J.C."/>
            <person name="Nielsen K.F."/>
            <person name="Lyhne E.K."/>
            <person name="Kogle M.E."/>
            <person name="Kuo A."/>
            <person name="Riley R."/>
            <person name="Clum A."/>
            <person name="Nolan M."/>
            <person name="Lipzen A."/>
            <person name="Salamov A."/>
            <person name="Henrissat B."/>
            <person name="Wiebenga A."/>
            <person name="De vries R.P."/>
            <person name="Grigoriev I.V."/>
            <person name="Mortensen U.H."/>
            <person name="Andersen M.R."/>
            <person name="Baker S.E."/>
        </authorList>
    </citation>
    <scope>NUCLEOTIDE SEQUENCE [LARGE SCALE GENOMIC DNA]</scope>
    <source>
        <strain evidence="3 4">CBS 114.80</strain>
    </source>
</reference>
<dbReference type="PANTHER" id="PTHR43736">
    <property type="entry name" value="ADP-RIBOSE PYROPHOSPHATASE"/>
    <property type="match status" value="1"/>
</dbReference>
<dbReference type="CDD" id="cd02883">
    <property type="entry name" value="NUDIX_Hydrolase"/>
    <property type="match status" value="1"/>
</dbReference>
<organism evidence="3 4">
    <name type="scientific">Aspergillus indologenus CBS 114.80</name>
    <dbReference type="NCBI Taxonomy" id="1450541"/>
    <lineage>
        <taxon>Eukaryota</taxon>
        <taxon>Fungi</taxon>
        <taxon>Dikarya</taxon>
        <taxon>Ascomycota</taxon>
        <taxon>Pezizomycotina</taxon>
        <taxon>Eurotiomycetes</taxon>
        <taxon>Eurotiomycetidae</taxon>
        <taxon>Eurotiales</taxon>
        <taxon>Aspergillaceae</taxon>
        <taxon>Aspergillus</taxon>
        <taxon>Aspergillus subgen. Circumdati</taxon>
    </lineage>
</organism>
<dbReference type="PANTHER" id="PTHR43736:SF1">
    <property type="entry name" value="DIHYDRONEOPTERIN TRIPHOSPHATE DIPHOSPHATASE"/>
    <property type="match status" value="1"/>
</dbReference>
<evidence type="ECO:0000313" key="4">
    <source>
        <dbReference type="Proteomes" id="UP000248817"/>
    </source>
</evidence>
<dbReference type="EMBL" id="KZ825463">
    <property type="protein sequence ID" value="PYI36829.1"/>
    <property type="molecule type" value="Genomic_DNA"/>
</dbReference>
<dbReference type="SUPFAM" id="SSF55811">
    <property type="entry name" value="Nudix"/>
    <property type="match status" value="1"/>
</dbReference>